<dbReference type="RefSeq" id="WP_269579253.1">
    <property type="nucleotide sequence ID" value="NZ_CP114588.1"/>
</dbReference>
<dbReference type="Proteomes" id="UP001164748">
    <property type="component" value="Chromosome"/>
</dbReference>
<reference evidence="1" key="1">
    <citation type="submission" date="2022-09" db="EMBL/GenBank/DDBJ databases">
        <authorList>
            <person name="Li Z.-J."/>
        </authorList>
    </citation>
    <scope>NUCLEOTIDE SEQUENCE</scope>
    <source>
        <strain evidence="1">TGB11</strain>
    </source>
</reference>
<evidence type="ECO:0000313" key="1">
    <source>
        <dbReference type="EMBL" id="WBA08979.1"/>
    </source>
</evidence>
<organism evidence="1 2">
    <name type="scientific">Salinivibrio kushneri</name>
    <dbReference type="NCBI Taxonomy" id="1908198"/>
    <lineage>
        <taxon>Bacteria</taxon>
        <taxon>Pseudomonadati</taxon>
        <taxon>Pseudomonadota</taxon>
        <taxon>Gammaproteobacteria</taxon>
        <taxon>Vibrionales</taxon>
        <taxon>Vibrionaceae</taxon>
        <taxon>Salinivibrio</taxon>
    </lineage>
</organism>
<dbReference type="AlphaFoldDB" id="A0AA47KLA8"/>
<proteinExistence type="predicted"/>
<gene>
    <name evidence="1" type="ORF">N8M53_01770</name>
</gene>
<accession>A0AA47KLA8</accession>
<dbReference type="EMBL" id="CP114588">
    <property type="protein sequence ID" value="WBA08979.1"/>
    <property type="molecule type" value="Genomic_DNA"/>
</dbReference>
<protein>
    <submittedName>
        <fullName evidence="1">Uncharacterized protein</fullName>
    </submittedName>
</protein>
<sequence length="197" mass="22589">MDTNKVIEYRKSIKFELVRAKLAFDEFFGYAGGFITDRFDDTNVLAKIKIFDAYARWVGHLYESMLALVKIEDQNSVSENSKSDVTDPEIQCEAQKSLNRFNALVKSGEINPDGHVSLTLDGEFASDLRKARNKCSFHCTNNRVQSEILQEFMSKHHHMAYWLYSEMLNLHGNIDSECDKDLGAINQFFSVSRRALS</sequence>
<name>A0AA47KLA8_9GAMM</name>
<evidence type="ECO:0000313" key="2">
    <source>
        <dbReference type="Proteomes" id="UP001164748"/>
    </source>
</evidence>